<evidence type="ECO:0000313" key="2">
    <source>
        <dbReference type="Proteomes" id="UP000293562"/>
    </source>
</evidence>
<proteinExistence type="predicted"/>
<evidence type="ECO:0000313" key="1">
    <source>
        <dbReference type="EMBL" id="RZT95672.1"/>
    </source>
</evidence>
<dbReference type="EMBL" id="SHKN01000001">
    <property type="protein sequence ID" value="RZT95672.1"/>
    <property type="molecule type" value="Genomic_DNA"/>
</dbReference>
<dbReference type="Proteomes" id="UP000293562">
    <property type="component" value="Unassembled WGS sequence"/>
</dbReference>
<reference evidence="1 2" key="1">
    <citation type="submission" date="2019-02" db="EMBL/GenBank/DDBJ databases">
        <title>Genomic Encyclopedia of Type Strains, Phase IV (KMG-IV): sequencing the most valuable type-strain genomes for metagenomic binning, comparative biology and taxonomic classification.</title>
        <authorList>
            <person name="Goeker M."/>
        </authorList>
    </citation>
    <scope>NUCLEOTIDE SEQUENCE [LARGE SCALE GENOMIC DNA]</scope>
    <source>
        <strain evidence="1 2">DSM 28825</strain>
    </source>
</reference>
<keyword evidence="2" id="KW-1185">Reference proteome</keyword>
<protein>
    <submittedName>
        <fullName evidence="1">Uncharacterized protein</fullName>
    </submittedName>
</protein>
<accession>A0A4Q7VHT9</accession>
<name>A0A4Q7VHT9_9BACT</name>
<sequence>MYKNNSRDSSKFKGCSPLQLSRNLTGKHHAFGYYSYTHRCSTLEQTVQAQLNQVN</sequence>
<comment type="caution">
    <text evidence="1">The sequence shown here is derived from an EMBL/GenBank/DDBJ whole genome shotgun (WGS) entry which is preliminary data.</text>
</comment>
<gene>
    <name evidence="1" type="ORF">EV201_0296</name>
</gene>
<dbReference type="AlphaFoldDB" id="A0A4Q7VHT9"/>
<organism evidence="1 2">
    <name type="scientific">Ancylomarina subtilis</name>
    <dbReference type="NCBI Taxonomy" id="1639035"/>
    <lineage>
        <taxon>Bacteria</taxon>
        <taxon>Pseudomonadati</taxon>
        <taxon>Bacteroidota</taxon>
        <taxon>Bacteroidia</taxon>
        <taxon>Marinilabiliales</taxon>
        <taxon>Marinifilaceae</taxon>
        <taxon>Ancylomarina</taxon>
    </lineage>
</organism>